<feature type="region of interest" description="Disordered" evidence="1">
    <location>
        <begin position="239"/>
        <end position="277"/>
    </location>
</feature>
<name>A0A1W2TE28_ROSNE</name>
<feature type="compositionally biased region" description="Low complexity" evidence="1">
    <location>
        <begin position="155"/>
        <end position="164"/>
    </location>
</feature>
<sequence>MTDTKKHGPAPPTRKQPRRAAAAKTTADSAPSEPATPRVLGGGGVRKSEGKGRATAASASTRSNAAKLRSALLRRVDVRDESAAYREQAALLGLIGAAGAVEEGVAGRKKGKGARRVPRAKRYMDDDEDFNGGTGGGGGGGEDFDEDDDDDDGDAAVAAFAEGGDFYHDDRRRRPDLRRGRRWIPDIGRRGPRPAQRPPGVPHTLWMAYAHLDDFVYRHSLAPAEVEALPLLDDVIEYQNSDGRSPRPVTPPGHRWDDHLELVPIEEGDALGGGKSS</sequence>
<evidence type="ECO:0000313" key="3">
    <source>
        <dbReference type="Proteomes" id="UP000054516"/>
    </source>
</evidence>
<evidence type="ECO:0000313" key="2">
    <source>
        <dbReference type="EMBL" id="GAP86255.1"/>
    </source>
</evidence>
<feature type="region of interest" description="Disordered" evidence="1">
    <location>
        <begin position="1"/>
        <end position="66"/>
    </location>
</feature>
<proteinExistence type="predicted"/>
<feature type="compositionally biased region" description="Low complexity" evidence="1">
    <location>
        <begin position="53"/>
        <end position="66"/>
    </location>
</feature>
<dbReference type="Proteomes" id="UP000054516">
    <property type="component" value="Unassembled WGS sequence"/>
</dbReference>
<dbReference type="AlphaFoldDB" id="A0A1W2TE28"/>
<dbReference type="EMBL" id="DF977463">
    <property type="protein sequence ID" value="GAP86255.1"/>
    <property type="molecule type" value="Genomic_DNA"/>
</dbReference>
<gene>
    <name evidence="2" type="ORF">SAMD00023353_1801610</name>
</gene>
<accession>A0A1W2TE28</accession>
<feature type="compositionally biased region" description="Basic residues" evidence="1">
    <location>
        <begin position="107"/>
        <end position="121"/>
    </location>
</feature>
<feature type="compositionally biased region" description="Acidic residues" evidence="1">
    <location>
        <begin position="142"/>
        <end position="154"/>
    </location>
</feature>
<keyword evidence="3" id="KW-1185">Reference proteome</keyword>
<evidence type="ECO:0000256" key="1">
    <source>
        <dbReference type="SAM" id="MobiDB-lite"/>
    </source>
</evidence>
<protein>
    <submittedName>
        <fullName evidence="2">Uncharacterized protein</fullName>
    </submittedName>
</protein>
<feature type="compositionally biased region" description="Gly residues" evidence="1">
    <location>
        <begin position="132"/>
        <end position="141"/>
    </location>
</feature>
<organism evidence="2">
    <name type="scientific">Rosellinia necatrix</name>
    <name type="common">White root-rot fungus</name>
    <dbReference type="NCBI Taxonomy" id="77044"/>
    <lineage>
        <taxon>Eukaryota</taxon>
        <taxon>Fungi</taxon>
        <taxon>Dikarya</taxon>
        <taxon>Ascomycota</taxon>
        <taxon>Pezizomycotina</taxon>
        <taxon>Sordariomycetes</taxon>
        <taxon>Xylariomycetidae</taxon>
        <taxon>Xylariales</taxon>
        <taxon>Xylariaceae</taxon>
        <taxon>Rosellinia</taxon>
    </lineage>
</organism>
<feature type="region of interest" description="Disordered" evidence="1">
    <location>
        <begin position="105"/>
        <end position="199"/>
    </location>
</feature>
<reference evidence="2" key="1">
    <citation type="submission" date="2016-03" db="EMBL/GenBank/DDBJ databases">
        <title>Draft genome sequence of Rosellinia necatrix.</title>
        <authorList>
            <person name="Kanematsu S."/>
        </authorList>
    </citation>
    <scope>NUCLEOTIDE SEQUENCE [LARGE SCALE GENOMIC DNA]</scope>
    <source>
        <strain evidence="2">W97</strain>
    </source>
</reference>
<dbReference type="OrthoDB" id="4694460at2759"/>